<proteinExistence type="predicted"/>
<sequence length="53" mass="5611">MNIIFDVTLGDIIGYIITIIGFGFVGVNINKKIDQSGSNVGGDQIGGNKKEVK</sequence>
<dbReference type="EMBL" id="CP002874">
    <property type="protein sequence ID" value="AEM21170.1"/>
    <property type="molecule type" value="Genomic_DNA"/>
</dbReference>
<keyword evidence="4" id="KW-1185">Reference proteome</keyword>
<dbReference type="AlphaFoldDB" id="G0EJH1"/>
<evidence type="ECO:0000256" key="1">
    <source>
        <dbReference type="SAM" id="MobiDB-lite"/>
    </source>
</evidence>
<gene>
    <name evidence="3" type="ordered locus">Bint_0539</name>
</gene>
<dbReference type="PATRIC" id="fig|1045858.4.peg.539"/>
<evidence type="ECO:0000313" key="3">
    <source>
        <dbReference type="EMBL" id="AEM21170.1"/>
    </source>
</evidence>
<dbReference type="RefSeq" id="WP_014487018.1">
    <property type="nucleotide sequence ID" value="NC_017243.1"/>
</dbReference>
<evidence type="ECO:0000256" key="2">
    <source>
        <dbReference type="SAM" id="Phobius"/>
    </source>
</evidence>
<dbReference type="KEGG" id="bip:Bint_0539"/>
<feature type="region of interest" description="Disordered" evidence="1">
    <location>
        <begin position="33"/>
        <end position="53"/>
    </location>
</feature>
<reference evidence="3 4" key="1">
    <citation type="journal article" date="2011" name="BMC Genomics">
        <title>Complete genome sequence of Brachyspira intermedia reveals unique genomic features in Brachyspira species and phage-mediated horizontal gene transfer.</title>
        <authorList>
            <person name="Hafstrom T."/>
            <person name="Jansson D.S."/>
            <person name="Segerman B."/>
        </authorList>
    </citation>
    <scope>NUCLEOTIDE SEQUENCE [LARGE SCALE GENOMIC DNA]</scope>
    <source>
        <strain evidence="4">ATCC 51140 / PWS/A</strain>
    </source>
</reference>
<protein>
    <submittedName>
        <fullName evidence="3">Uncharacterized protein</fullName>
    </submittedName>
</protein>
<organism evidence="3 4">
    <name type="scientific">Brachyspira intermedia (strain ATCC 51140 / PWS/A)</name>
    <name type="common">Serpulina intermedia</name>
    <dbReference type="NCBI Taxonomy" id="1045858"/>
    <lineage>
        <taxon>Bacteria</taxon>
        <taxon>Pseudomonadati</taxon>
        <taxon>Spirochaetota</taxon>
        <taxon>Spirochaetia</taxon>
        <taxon>Brachyspirales</taxon>
        <taxon>Brachyspiraceae</taxon>
        <taxon>Brachyspira</taxon>
    </lineage>
</organism>
<keyword evidence="2" id="KW-0472">Membrane</keyword>
<name>G0EJH1_BRAIP</name>
<evidence type="ECO:0000313" key="4">
    <source>
        <dbReference type="Proteomes" id="UP000008522"/>
    </source>
</evidence>
<keyword evidence="2" id="KW-0812">Transmembrane</keyword>
<keyword evidence="2" id="KW-1133">Transmembrane helix</keyword>
<dbReference type="HOGENOM" id="CLU_3059166_0_0_12"/>
<dbReference type="GeneID" id="44971445"/>
<accession>G0EJH1</accession>
<dbReference type="Proteomes" id="UP000008522">
    <property type="component" value="Chromosome"/>
</dbReference>
<feature type="transmembrane region" description="Helical" evidence="2">
    <location>
        <begin position="12"/>
        <end position="29"/>
    </location>
</feature>